<dbReference type="Pfam" id="PF09334">
    <property type="entry name" value="tRNA-synt_1g"/>
    <property type="match status" value="1"/>
</dbReference>
<accession>A0A3E3E7F9</accession>
<dbReference type="NCBIfam" id="TIGR00396">
    <property type="entry name" value="leuS_bact"/>
    <property type="match status" value="1"/>
</dbReference>
<evidence type="ECO:0000313" key="16">
    <source>
        <dbReference type="Proteomes" id="UP000261032"/>
    </source>
</evidence>
<dbReference type="InterPro" id="IPR009080">
    <property type="entry name" value="tRNAsynth_Ia_anticodon-bd"/>
</dbReference>
<evidence type="ECO:0000256" key="4">
    <source>
        <dbReference type="ARBA" id="ARBA00022741"/>
    </source>
</evidence>
<dbReference type="EMBL" id="QUSL01000051">
    <property type="protein sequence ID" value="RGD77932.1"/>
    <property type="molecule type" value="Genomic_DNA"/>
</dbReference>
<keyword evidence="6 9" id="KW-0648">Protein biosynthesis</keyword>
<dbReference type="GO" id="GO:0002161">
    <property type="term" value="F:aminoacyl-tRNA deacylase activity"/>
    <property type="evidence" value="ECO:0007669"/>
    <property type="project" value="InterPro"/>
</dbReference>
<dbReference type="InterPro" id="IPR009008">
    <property type="entry name" value="Val/Leu/Ile-tRNA-synth_edit"/>
</dbReference>
<dbReference type="Gene3D" id="3.40.50.620">
    <property type="entry name" value="HUPs"/>
    <property type="match status" value="2"/>
</dbReference>
<dbReference type="GO" id="GO:0004823">
    <property type="term" value="F:leucine-tRNA ligase activity"/>
    <property type="evidence" value="ECO:0007669"/>
    <property type="project" value="UniProtKB-UniRule"/>
</dbReference>
<feature type="binding site" evidence="9">
    <location>
        <position position="578"/>
    </location>
    <ligand>
        <name>ATP</name>
        <dbReference type="ChEBI" id="CHEBI:30616"/>
    </ligand>
</feature>
<dbReference type="CDD" id="cd07958">
    <property type="entry name" value="Anticodon_Ia_Leu_BEm"/>
    <property type="match status" value="1"/>
</dbReference>
<dbReference type="InterPro" id="IPR013155">
    <property type="entry name" value="M/V/L/I-tRNA-synth_anticd-bd"/>
</dbReference>
<evidence type="ECO:0000256" key="6">
    <source>
        <dbReference type="ARBA" id="ARBA00022917"/>
    </source>
</evidence>
<gene>
    <name evidence="9" type="primary">leuS</name>
    <name evidence="15" type="ORF">DXB93_17665</name>
</gene>
<name>A0A3E3E7F9_9FIRM</name>
<keyword evidence="2 9" id="KW-0963">Cytoplasm</keyword>
<evidence type="ECO:0000256" key="3">
    <source>
        <dbReference type="ARBA" id="ARBA00022598"/>
    </source>
</evidence>
<dbReference type="InterPro" id="IPR025709">
    <property type="entry name" value="Leu_tRNA-synth_edit"/>
</dbReference>
<proteinExistence type="inferred from homology"/>
<dbReference type="GO" id="GO:0005524">
    <property type="term" value="F:ATP binding"/>
    <property type="evidence" value="ECO:0007669"/>
    <property type="project" value="UniProtKB-UniRule"/>
</dbReference>
<dbReference type="PROSITE" id="PS00178">
    <property type="entry name" value="AA_TRNA_LIGASE_I"/>
    <property type="match status" value="1"/>
</dbReference>
<dbReference type="SUPFAM" id="SSF52374">
    <property type="entry name" value="Nucleotidylyl transferase"/>
    <property type="match status" value="1"/>
</dbReference>
<dbReference type="HAMAP" id="MF_00049_B">
    <property type="entry name" value="Leu_tRNA_synth_B"/>
    <property type="match status" value="1"/>
</dbReference>
<comment type="caution">
    <text evidence="9">Lacks conserved residue(s) required for the propagation of feature annotation.</text>
</comment>
<comment type="caution">
    <text evidence="15">The sequence shown here is derived from an EMBL/GenBank/DDBJ whole genome shotgun (WGS) entry which is preliminary data.</text>
</comment>
<dbReference type="InterPro" id="IPR015413">
    <property type="entry name" value="Methionyl/Leucyl_tRNA_Synth"/>
</dbReference>
<dbReference type="FunFam" id="1.10.730.10:FF:000012">
    <property type="entry name" value="Leucine--tRNA ligase"/>
    <property type="match status" value="1"/>
</dbReference>
<evidence type="ECO:0000256" key="9">
    <source>
        <dbReference type="HAMAP-Rule" id="MF_00049"/>
    </source>
</evidence>
<dbReference type="Gene3D" id="1.10.730.10">
    <property type="entry name" value="Isoleucyl-tRNA Synthetase, Domain 1"/>
    <property type="match status" value="1"/>
</dbReference>
<evidence type="ECO:0000256" key="8">
    <source>
        <dbReference type="ARBA" id="ARBA00047469"/>
    </source>
</evidence>
<protein>
    <recommendedName>
        <fullName evidence="9">Leucine--tRNA ligase</fullName>
        <ecNumber evidence="9">6.1.1.4</ecNumber>
    </recommendedName>
    <alternativeName>
        <fullName evidence="9">Leucyl-tRNA synthetase</fullName>
        <shortName evidence="9">LeuRS</shortName>
    </alternativeName>
</protein>
<keyword evidence="3 9" id="KW-0436">Ligase</keyword>
<dbReference type="InterPro" id="IPR014729">
    <property type="entry name" value="Rossmann-like_a/b/a_fold"/>
</dbReference>
<evidence type="ECO:0000259" key="12">
    <source>
        <dbReference type="Pfam" id="PF08264"/>
    </source>
</evidence>
<dbReference type="RefSeq" id="WP_117582599.1">
    <property type="nucleotide sequence ID" value="NZ_QUSL01000051.1"/>
</dbReference>
<dbReference type="EC" id="6.1.1.4" evidence="9"/>
<dbReference type="Pfam" id="PF08264">
    <property type="entry name" value="Anticodon_1"/>
    <property type="match status" value="1"/>
</dbReference>
<evidence type="ECO:0000256" key="2">
    <source>
        <dbReference type="ARBA" id="ARBA00022490"/>
    </source>
</evidence>
<comment type="subcellular location">
    <subcellularLocation>
        <location evidence="9">Cytoplasm</location>
    </subcellularLocation>
</comment>
<dbReference type="FunFam" id="3.40.50.620:FF:000056">
    <property type="entry name" value="Leucine--tRNA ligase"/>
    <property type="match status" value="1"/>
</dbReference>
<dbReference type="Gene3D" id="3.10.20.590">
    <property type="match status" value="1"/>
</dbReference>
<dbReference type="GO" id="GO:0005829">
    <property type="term" value="C:cytosol"/>
    <property type="evidence" value="ECO:0007669"/>
    <property type="project" value="TreeGrafter"/>
</dbReference>
<dbReference type="CDD" id="cd00812">
    <property type="entry name" value="LeuRS_core"/>
    <property type="match status" value="1"/>
</dbReference>
<dbReference type="SUPFAM" id="SSF50677">
    <property type="entry name" value="ValRS/IleRS/LeuRS editing domain"/>
    <property type="match status" value="1"/>
</dbReference>
<feature type="domain" description="Methionyl/Valyl/Leucyl/Isoleucyl-tRNA synthetase anticodon-binding" evidence="12">
    <location>
        <begin position="647"/>
        <end position="762"/>
    </location>
</feature>
<dbReference type="InterPro" id="IPR002302">
    <property type="entry name" value="Leu-tRNA-ligase"/>
</dbReference>
<dbReference type="PANTHER" id="PTHR43740:SF2">
    <property type="entry name" value="LEUCINE--TRNA LIGASE, MITOCHONDRIAL"/>
    <property type="match status" value="1"/>
</dbReference>
<sequence>MPFDHKQIEPKWQKYWDEHKTFKTDCYDDSKPKYYCVDMFPYPSGNGLHVGHPEGYTATDIVSRMKRMQGYNVLHPMGFDSFGLPAEQFAIQTGHHPAEFTKKNIEVFKGQIKSLGFSYDWDREIATSDPEYYKWTQWIFTKLYDAGLAYVDEIPVNWCPELKAVLANEEVIDGKSERGGYPVIRKPMRQWVLKITEYAERLLEDLDDLDWPEATKQMQRNWIGKSVGANVDFRIDGTDKIFTVFTTRCDTLFGATYCVMAPEHPYVAEITTLEQKEAIEAYKESCASKSDLERTELNKDKTGVFTGAYAINPVNGKKIPIWISDYVLASYGTGAIMAVPAHDDRDWEFAKKFGIEIIPVLEGGNIEEAAYTEDGLHINSQWLDGLGKQEAIDKMIAWLEENKCGEKKISYKLRDWLFSRQRYWGEPIPIVHMEDGTMRTVPVEELPLELPATKNFQPHDSGESPLANCEDWLEVEIDGQKGRRETNTMPQWAGSCWYYIRYIDPHNSEVICDPKLLEKWLPVDLYVGGAEHAVLHLLYSRFWHKVLYDAGVVKCKEPWQRLFHQGMILGDNNEKMSKSRGNVVNPDDIVASHGADSLRLYEMFMGPLEAALPWSTNGLDGSRKWLDRVYRLFIEQDKLSDENDHSLDRVYHQTVKKVTDDFETLGFNTAISQMMIFINECYKAETVYKEYAFNFIKMLSCIAPHICEEMWQMLGHDSSIAYETWPTYDENMLVSETVEMGVQVNGKLRAKIQVTKDTDDEAVKEIAFEQENVKAHTEGKNIVKVIVVKNKIVNIVQK</sequence>
<feature type="domain" description="Aminoacyl-tRNA synthetase class Ia" evidence="11">
    <location>
        <begin position="412"/>
        <end position="603"/>
    </location>
</feature>
<dbReference type="Proteomes" id="UP000261032">
    <property type="component" value="Unassembled WGS sequence"/>
</dbReference>
<reference evidence="15 16" key="1">
    <citation type="submission" date="2018-08" db="EMBL/GenBank/DDBJ databases">
        <title>A genome reference for cultivated species of the human gut microbiota.</title>
        <authorList>
            <person name="Zou Y."/>
            <person name="Xue W."/>
            <person name="Luo G."/>
        </authorList>
    </citation>
    <scope>NUCLEOTIDE SEQUENCE [LARGE SCALE GENOMIC DNA]</scope>
    <source>
        <strain evidence="15 16">OM06-4</strain>
    </source>
</reference>
<dbReference type="SUPFAM" id="SSF47323">
    <property type="entry name" value="Anticodon-binding domain of a subclass of class I aminoacyl-tRNA synthetases"/>
    <property type="match status" value="1"/>
</dbReference>
<comment type="catalytic activity">
    <reaction evidence="8 9">
        <text>tRNA(Leu) + L-leucine + ATP = L-leucyl-tRNA(Leu) + AMP + diphosphate</text>
        <dbReference type="Rhea" id="RHEA:11688"/>
        <dbReference type="Rhea" id="RHEA-COMP:9613"/>
        <dbReference type="Rhea" id="RHEA-COMP:9622"/>
        <dbReference type="ChEBI" id="CHEBI:30616"/>
        <dbReference type="ChEBI" id="CHEBI:33019"/>
        <dbReference type="ChEBI" id="CHEBI:57427"/>
        <dbReference type="ChEBI" id="CHEBI:78442"/>
        <dbReference type="ChEBI" id="CHEBI:78494"/>
        <dbReference type="ChEBI" id="CHEBI:456215"/>
        <dbReference type="EC" id="6.1.1.4"/>
    </reaction>
</comment>
<evidence type="ECO:0000256" key="5">
    <source>
        <dbReference type="ARBA" id="ARBA00022840"/>
    </source>
</evidence>
<feature type="domain" description="Methionyl/Leucyl tRNA synthetase" evidence="13">
    <location>
        <begin position="40"/>
        <end position="171"/>
    </location>
</feature>
<evidence type="ECO:0000259" key="14">
    <source>
        <dbReference type="Pfam" id="PF13603"/>
    </source>
</evidence>
<evidence type="ECO:0000256" key="1">
    <source>
        <dbReference type="ARBA" id="ARBA00005594"/>
    </source>
</evidence>
<evidence type="ECO:0000313" key="15">
    <source>
        <dbReference type="EMBL" id="RGD77932.1"/>
    </source>
</evidence>
<dbReference type="GO" id="GO:0006429">
    <property type="term" value="P:leucyl-tRNA aminoacylation"/>
    <property type="evidence" value="ECO:0007669"/>
    <property type="project" value="UniProtKB-UniRule"/>
</dbReference>
<keyword evidence="4 9" id="KW-0547">Nucleotide-binding</keyword>
<dbReference type="AlphaFoldDB" id="A0A3E3E7F9"/>
<evidence type="ECO:0000259" key="13">
    <source>
        <dbReference type="Pfam" id="PF09334"/>
    </source>
</evidence>
<comment type="similarity">
    <text evidence="1 9 10">Belongs to the class-I aminoacyl-tRNA synthetase family.</text>
</comment>
<feature type="short sequence motif" description="'KMSKS' region" evidence="9">
    <location>
        <begin position="575"/>
        <end position="579"/>
    </location>
</feature>
<keyword evidence="5 9" id="KW-0067">ATP-binding</keyword>
<evidence type="ECO:0000259" key="11">
    <source>
        <dbReference type="Pfam" id="PF00133"/>
    </source>
</evidence>
<dbReference type="InterPro" id="IPR002300">
    <property type="entry name" value="aa-tRNA-synth_Ia"/>
</dbReference>
<dbReference type="PRINTS" id="PR00985">
    <property type="entry name" value="TRNASYNTHLEU"/>
</dbReference>
<dbReference type="Pfam" id="PF00133">
    <property type="entry name" value="tRNA-synt_1"/>
    <property type="match status" value="1"/>
</dbReference>
<dbReference type="FunFam" id="1.10.730.10:FF:000011">
    <property type="entry name" value="Leucine--tRNA ligase chloroplastic/mitochondrial"/>
    <property type="match status" value="1"/>
</dbReference>
<dbReference type="FunFam" id="3.40.50.620:FF:000077">
    <property type="entry name" value="Leucine--tRNA ligase"/>
    <property type="match status" value="1"/>
</dbReference>
<evidence type="ECO:0000256" key="10">
    <source>
        <dbReference type="RuleBase" id="RU363035"/>
    </source>
</evidence>
<dbReference type="InterPro" id="IPR001412">
    <property type="entry name" value="aa-tRNA-synth_I_CS"/>
</dbReference>
<keyword evidence="7 9" id="KW-0030">Aminoacyl-tRNA synthetase</keyword>
<dbReference type="PANTHER" id="PTHR43740">
    <property type="entry name" value="LEUCYL-TRNA SYNTHETASE"/>
    <property type="match status" value="1"/>
</dbReference>
<feature type="domain" description="Leucyl-tRNA synthetase editing" evidence="14">
    <location>
        <begin position="220"/>
        <end position="400"/>
    </location>
</feature>
<dbReference type="Pfam" id="PF13603">
    <property type="entry name" value="tRNA-synt_1_2"/>
    <property type="match status" value="1"/>
</dbReference>
<organism evidence="15 16">
    <name type="scientific">Thomasclavelia ramosa</name>
    <dbReference type="NCBI Taxonomy" id="1547"/>
    <lineage>
        <taxon>Bacteria</taxon>
        <taxon>Bacillati</taxon>
        <taxon>Bacillota</taxon>
        <taxon>Erysipelotrichia</taxon>
        <taxon>Erysipelotrichales</taxon>
        <taxon>Coprobacillaceae</taxon>
        <taxon>Thomasclavelia</taxon>
    </lineage>
</organism>
<evidence type="ECO:0000256" key="7">
    <source>
        <dbReference type="ARBA" id="ARBA00023146"/>
    </source>
</evidence>